<dbReference type="Proteomes" id="UP000266861">
    <property type="component" value="Unassembled WGS sequence"/>
</dbReference>
<accession>A0A397G2Q6</accession>
<keyword evidence="2" id="KW-1185">Reference proteome</keyword>
<reference evidence="1 2" key="1">
    <citation type="submission" date="2018-08" db="EMBL/GenBank/DDBJ databases">
        <title>Genome and evolution of the arbuscular mycorrhizal fungus Diversispora epigaea (formerly Glomus versiforme) and its bacterial endosymbionts.</title>
        <authorList>
            <person name="Sun X."/>
            <person name="Fei Z."/>
            <person name="Harrison M."/>
        </authorList>
    </citation>
    <scope>NUCLEOTIDE SEQUENCE [LARGE SCALE GENOMIC DNA]</scope>
    <source>
        <strain evidence="1 2">IT104</strain>
    </source>
</reference>
<sequence>MNIEIGQKEQLLNFQGILLIFNSYDFLIRKFYTKEKDEILTRAVDICGEKNLITEQQCLYQWTNPAIQHAIDVRKYMDVIEYNNMGSMS</sequence>
<evidence type="ECO:0000313" key="1">
    <source>
        <dbReference type="EMBL" id="RHZ44897.1"/>
    </source>
</evidence>
<name>A0A397G2Q6_9GLOM</name>
<gene>
    <name evidence="1" type="ORF">Glove_707g73</name>
</gene>
<proteinExistence type="predicted"/>
<dbReference type="AlphaFoldDB" id="A0A397G2Q6"/>
<evidence type="ECO:0000313" key="2">
    <source>
        <dbReference type="Proteomes" id="UP000266861"/>
    </source>
</evidence>
<protein>
    <submittedName>
        <fullName evidence="1">Uncharacterized protein</fullName>
    </submittedName>
</protein>
<comment type="caution">
    <text evidence="1">The sequence shown here is derived from an EMBL/GenBank/DDBJ whole genome shotgun (WGS) entry which is preliminary data.</text>
</comment>
<dbReference type="EMBL" id="PQFF01000563">
    <property type="protein sequence ID" value="RHZ44897.1"/>
    <property type="molecule type" value="Genomic_DNA"/>
</dbReference>
<dbReference type="OrthoDB" id="2143914at2759"/>
<organism evidence="1 2">
    <name type="scientific">Diversispora epigaea</name>
    <dbReference type="NCBI Taxonomy" id="1348612"/>
    <lineage>
        <taxon>Eukaryota</taxon>
        <taxon>Fungi</taxon>
        <taxon>Fungi incertae sedis</taxon>
        <taxon>Mucoromycota</taxon>
        <taxon>Glomeromycotina</taxon>
        <taxon>Glomeromycetes</taxon>
        <taxon>Diversisporales</taxon>
        <taxon>Diversisporaceae</taxon>
        <taxon>Diversispora</taxon>
    </lineage>
</organism>